<dbReference type="Proteomes" id="UP000663887">
    <property type="component" value="Unassembled WGS sequence"/>
</dbReference>
<evidence type="ECO:0000313" key="2">
    <source>
        <dbReference type="EMBL" id="CAF4371066.1"/>
    </source>
</evidence>
<comment type="caution">
    <text evidence="2">The sequence shown here is derived from an EMBL/GenBank/DDBJ whole genome shotgun (WGS) entry which is preliminary data.</text>
</comment>
<gene>
    <name evidence="2" type="ORF">UXM345_LOCUS36973</name>
    <name evidence="1" type="ORF">XDN619_LOCUS21093</name>
</gene>
<feature type="non-terminal residue" evidence="2">
    <location>
        <position position="31"/>
    </location>
</feature>
<dbReference type="AlphaFoldDB" id="A0A820MAB5"/>
<evidence type="ECO:0000313" key="3">
    <source>
        <dbReference type="Proteomes" id="UP000663842"/>
    </source>
</evidence>
<proteinExistence type="predicted"/>
<accession>A0A820MAB5</accession>
<protein>
    <submittedName>
        <fullName evidence="2">Uncharacterized protein</fullName>
    </submittedName>
</protein>
<reference evidence="2" key="1">
    <citation type="submission" date="2021-02" db="EMBL/GenBank/DDBJ databases">
        <authorList>
            <person name="Nowell W R."/>
        </authorList>
    </citation>
    <scope>NUCLEOTIDE SEQUENCE</scope>
</reference>
<dbReference type="EMBL" id="CAJNRG010009339">
    <property type="protein sequence ID" value="CAF2112717.1"/>
    <property type="molecule type" value="Genomic_DNA"/>
</dbReference>
<dbReference type="EMBL" id="CAJOBF010018696">
    <property type="protein sequence ID" value="CAF4371066.1"/>
    <property type="molecule type" value="Genomic_DNA"/>
</dbReference>
<name>A0A820MAB5_9BILA</name>
<sequence length="31" mass="3509">MDVEQDDDRLTLDSIWSTGSGHKLCVLCRSQ</sequence>
<evidence type="ECO:0000313" key="1">
    <source>
        <dbReference type="EMBL" id="CAF2112717.1"/>
    </source>
</evidence>
<organism evidence="2 3">
    <name type="scientific">Rotaria magnacalcarata</name>
    <dbReference type="NCBI Taxonomy" id="392030"/>
    <lineage>
        <taxon>Eukaryota</taxon>
        <taxon>Metazoa</taxon>
        <taxon>Spiralia</taxon>
        <taxon>Gnathifera</taxon>
        <taxon>Rotifera</taxon>
        <taxon>Eurotatoria</taxon>
        <taxon>Bdelloidea</taxon>
        <taxon>Philodinida</taxon>
        <taxon>Philodinidae</taxon>
        <taxon>Rotaria</taxon>
    </lineage>
</organism>
<dbReference type="Proteomes" id="UP000663842">
    <property type="component" value="Unassembled WGS sequence"/>
</dbReference>